<evidence type="ECO:0000256" key="1">
    <source>
        <dbReference type="SAM" id="MobiDB-lite"/>
    </source>
</evidence>
<dbReference type="SMART" id="SM00257">
    <property type="entry name" value="LysM"/>
    <property type="match status" value="2"/>
</dbReference>
<name>A0A5D6VG37_9BACT</name>
<gene>
    <name evidence="3" type="ORF">FY528_01745</name>
</gene>
<feature type="compositionally biased region" description="Basic and acidic residues" evidence="1">
    <location>
        <begin position="277"/>
        <end position="288"/>
    </location>
</feature>
<protein>
    <submittedName>
        <fullName evidence="3">LysM peptidoglycan-binding domain-containing protein</fullName>
    </submittedName>
</protein>
<feature type="compositionally biased region" description="Low complexity" evidence="1">
    <location>
        <begin position="214"/>
        <end position="233"/>
    </location>
</feature>
<dbReference type="GO" id="GO:0008932">
    <property type="term" value="F:lytic endotransglycosylase activity"/>
    <property type="evidence" value="ECO:0007669"/>
    <property type="project" value="TreeGrafter"/>
</dbReference>
<dbReference type="AlphaFoldDB" id="A0A5D6VG37"/>
<dbReference type="Gene3D" id="3.10.350.10">
    <property type="entry name" value="LysM domain"/>
    <property type="match status" value="2"/>
</dbReference>
<feature type="domain" description="LysM" evidence="2">
    <location>
        <begin position="63"/>
        <end position="106"/>
    </location>
</feature>
<dbReference type="CDD" id="cd00118">
    <property type="entry name" value="LysM"/>
    <property type="match status" value="2"/>
</dbReference>
<feature type="region of interest" description="Disordered" evidence="1">
    <location>
        <begin position="200"/>
        <end position="288"/>
    </location>
</feature>
<dbReference type="InterPro" id="IPR018392">
    <property type="entry name" value="LysM"/>
</dbReference>
<dbReference type="InterPro" id="IPR036908">
    <property type="entry name" value="RlpA-like_sf"/>
</dbReference>
<evidence type="ECO:0000259" key="2">
    <source>
        <dbReference type="PROSITE" id="PS51782"/>
    </source>
</evidence>
<evidence type="ECO:0000313" key="4">
    <source>
        <dbReference type="Proteomes" id="UP000322791"/>
    </source>
</evidence>
<proteinExistence type="predicted"/>
<dbReference type="InterPro" id="IPR036779">
    <property type="entry name" value="LysM_dom_sf"/>
</dbReference>
<dbReference type="SUPFAM" id="SSF54106">
    <property type="entry name" value="LysM domain"/>
    <property type="match status" value="2"/>
</dbReference>
<dbReference type="Pfam" id="PF01476">
    <property type="entry name" value="LysM"/>
    <property type="match status" value="2"/>
</dbReference>
<sequence length="377" mass="39846">MQRGARHRFVSAFLASAFHCFMIRFSFFLAALLCAGVLAEAAPGPVAPPDSIGVEYRNNTALIRHRVAPGETLYGLARRYKVPVDNIVEANPKIKGALLSGQIVLVPRTRVLLTPAASPAGKSTVTPRPATAAGATAAALALPRDARGNHIYVVKPGQTLFAIAQRFGVSSNTLLKQNRLGAGGKVLVGQKLIIVPAGGEAPVASKPAAPTRKAAPSSVPAPEPVEAVAATTPKPSAPRPEPVRETPPPAREEPKPVAPRETPKETAKDDADDDKPEENRGPARASEVVKRVTESGLAAVIPNANTVKYLALHKTAPVGSIVEVRNIMNNVSVFVRVIGPLPDTGENSNILIRLSPRAVQMLATPDQRFRVETSYLP</sequence>
<dbReference type="PANTHER" id="PTHR33734:SF22">
    <property type="entry name" value="MEMBRANE-BOUND LYTIC MUREIN TRANSGLYCOSYLASE D"/>
    <property type="match status" value="1"/>
</dbReference>
<dbReference type="EMBL" id="VTHL01000001">
    <property type="protein sequence ID" value="TYZ14476.1"/>
    <property type="molecule type" value="Genomic_DNA"/>
</dbReference>
<reference evidence="3 4" key="1">
    <citation type="submission" date="2019-08" db="EMBL/GenBank/DDBJ databases">
        <authorList>
            <person name="Seo M.-J."/>
        </authorList>
    </citation>
    <scope>NUCLEOTIDE SEQUENCE [LARGE SCALE GENOMIC DNA]</scope>
    <source>
        <strain evidence="3 4">KIGAM108</strain>
    </source>
</reference>
<comment type="caution">
    <text evidence="3">The sequence shown here is derived from an EMBL/GenBank/DDBJ whole genome shotgun (WGS) entry which is preliminary data.</text>
</comment>
<evidence type="ECO:0000313" key="3">
    <source>
        <dbReference type="EMBL" id="TYZ14476.1"/>
    </source>
</evidence>
<dbReference type="Gene3D" id="2.40.40.10">
    <property type="entry name" value="RlpA-like domain"/>
    <property type="match status" value="1"/>
</dbReference>
<feature type="domain" description="LysM" evidence="2">
    <location>
        <begin position="150"/>
        <end position="194"/>
    </location>
</feature>
<dbReference type="Proteomes" id="UP000322791">
    <property type="component" value="Unassembled WGS sequence"/>
</dbReference>
<dbReference type="PROSITE" id="PS51782">
    <property type="entry name" value="LYSM"/>
    <property type="match status" value="2"/>
</dbReference>
<feature type="compositionally biased region" description="Pro residues" evidence="1">
    <location>
        <begin position="235"/>
        <end position="249"/>
    </location>
</feature>
<dbReference type="PANTHER" id="PTHR33734">
    <property type="entry name" value="LYSM DOMAIN-CONTAINING GPI-ANCHORED PROTEIN 2"/>
    <property type="match status" value="1"/>
</dbReference>
<accession>A0A5D6VG37</accession>
<keyword evidence="4" id="KW-1185">Reference proteome</keyword>
<organism evidence="3 4">
    <name type="scientific">Hymenobacter lutimineralis</name>
    <dbReference type="NCBI Taxonomy" id="2606448"/>
    <lineage>
        <taxon>Bacteria</taxon>
        <taxon>Pseudomonadati</taxon>
        <taxon>Bacteroidota</taxon>
        <taxon>Cytophagia</taxon>
        <taxon>Cytophagales</taxon>
        <taxon>Hymenobacteraceae</taxon>
        <taxon>Hymenobacter</taxon>
    </lineage>
</organism>